<dbReference type="PROSITE" id="PS50003">
    <property type="entry name" value="PH_DOMAIN"/>
    <property type="match status" value="1"/>
</dbReference>
<feature type="region of interest" description="Disordered" evidence="1">
    <location>
        <begin position="173"/>
        <end position="248"/>
    </location>
</feature>
<dbReference type="Pfam" id="PF00169">
    <property type="entry name" value="PH"/>
    <property type="match status" value="1"/>
</dbReference>
<proteinExistence type="predicted"/>
<evidence type="ECO:0000259" key="2">
    <source>
        <dbReference type="PROSITE" id="PS50003"/>
    </source>
</evidence>
<dbReference type="SMART" id="SM00233">
    <property type="entry name" value="PH"/>
    <property type="match status" value="1"/>
</dbReference>
<keyword evidence="4" id="KW-1185">Reference proteome</keyword>
<dbReference type="OrthoDB" id="19092at2759"/>
<evidence type="ECO:0000313" key="4">
    <source>
        <dbReference type="Proteomes" id="UP000037460"/>
    </source>
</evidence>
<protein>
    <recommendedName>
        <fullName evidence="2">PH domain-containing protein</fullName>
    </recommendedName>
</protein>
<organism evidence="3 4">
    <name type="scientific">Chrysochromulina tobinii</name>
    <dbReference type="NCBI Taxonomy" id="1460289"/>
    <lineage>
        <taxon>Eukaryota</taxon>
        <taxon>Haptista</taxon>
        <taxon>Haptophyta</taxon>
        <taxon>Prymnesiophyceae</taxon>
        <taxon>Prymnesiales</taxon>
        <taxon>Chrysochromulinaceae</taxon>
        <taxon>Chrysochromulina</taxon>
    </lineage>
</organism>
<accession>A0A0M0K460</accession>
<feature type="compositionally biased region" description="Acidic residues" evidence="1">
    <location>
        <begin position="200"/>
        <end position="210"/>
    </location>
</feature>
<dbReference type="InterPro" id="IPR011993">
    <property type="entry name" value="PH-like_dom_sf"/>
</dbReference>
<dbReference type="EMBL" id="JWZX01001476">
    <property type="protein sequence ID" value="KOO33605.1"/>
    <property type="molecule type" value="Genomic_DNA"/>
</dbReference>
<feature type="region of interest" description="Disordered" evidence="1">
    <location>
        <begin position="348"/>
        <end position="368"/>
    </location>
</feature>
<dbReference type="InterPro" id="IPR036028">
    <property type="entry name" value="SH3-like_dom_sf"/>
</dbReference>
<dbReference type="Gene3D" id="2.30.29.30">
    <property type="entry name" value="Pleckstrin-homology domain (PH domain)/Phosphotyrosine-binding domain (PTB)"/>
    <property type="match status" value="1"/>
</dbReference>
<evidence type="ECO:0000256" key="1">
    <source>
        <dbReference type="SAM" id="MobiDB-lite"/>
    </source>
</evidence>
<evidence type="ECO:0000313" key="3">
    <source>
        <dbReference type="EMBL" id="KOO33605.1"/>
    </source>
</evidence>
<dbReference type="CDD" id="cd00821">
    <property type="entry name" value="PH"/>
    <property type="match status" value="1"/>
</dbReference>
<gene>
    <name evidence="3" type="ORF">Ctob_009331</name>
</gene>
<feature type="region of interest" description="Disordered" evidence="1">
    <location>
        <begin position="1"/>
        <end position="43"/>
    </location>
</feature>
<dbReference type="AlphaFoldDB" id="A0A0M0K460"/>
<feature type="compositionally biased region" description="Low complexity" evidence="1">
    <location>
        <begin position="348"/>
        <end position="362"/>
    </location>
</feature>
<reference evidence="4" key="1">
    <citation type="journal article" date="2015" name="PLoS Genet.">
        <title>Genome Sequence and Transcriptome Analyses of Chrysochromulina tobin: Metabolic Tools for Enhanced Algal Fitness in the Prominent Order Prymnesiales (Haptophyceae).</title>
        <authorList>
            <person name="Hovde B.T."/>
            <person name="Deodato C.R."/>
            <person name="Hunsperger H.M."/>
            <person name="Ryken S.A."/>
            <person name="Yost W."/>
            <person name="Jha R.K."/>
            <person name="Patterson J."/>
            <person name="Monnat R.J. Jr."/>
            <person name="Barlow S.B."/>
            <person name="Starkenburg S.R."/>
            <person name="Cattolico R.A."/>
        </authorList>
    </citation>
    <scope>NUCLEOTIDE SEQUENCE</scope>
    <source>
        <strain evidence="4">CCMP291</strain>
    </source>
</reference>
<dbReference type="Proteomes" id="UP000037460">
    <property type="component" value="Unassembled WGS sequence"/>
</dbReference>
<sequence length="368" mass="39093">MPLLTRRPSFGRGRSASKPSALTLAELADGERSRSGESSPTSVAHSLEVASDVKMSKSLHGWLKKKHTTAAGILGFKWGKRWVTVDETSGTLCYTKAMDLPSRVCLHLADIIAVESGAATGMPPSHFVVRCKGAYSFDHIEFCAGDREDAIMWVHQLRLRAVHWASAVAQRVGKSADAATARRPADSSGLSSNGAPEFFTDSDNEDDEEVPHEPPPRTAQSTRTRHPASAVSASATRRPPAGHATALMPSGEGNGLVLQPSSLAFILEIGRLRADFVSEHEIELGCVAGELLLPLPWMTSPPGWIFAARPEGGAHGLVPAEYLELIPAHVHVPSPLVYVPRALQSSLTARSSPSSTPLAAAAQGSQSS</sequence>
<comment type="caution">
    <text evidence="3">The sequence shown here is derived from an EMBL/GenBank/DDBJ whole genome shotgun (WGS) entry which is preliminary data.</text>
</comment>
<feature type="domain" description="PH" evidence="2">
    <location>
        <begin position="56"/>
        <end position="162"/>
    </location>
</feature>
<dbReference type="SUPFAM" id="SSF50044">
    <property type="entry name" value="SH3-domain"/>
    <property type="match status" value="1"/>
</dbReference>
<dbReference type="SUPFAM" id="SSF50729">
    <property type="entry name" value="PH domain-like"/>
    <property type="match status" value="1"/>
</dbReference>
<dbReference type="InterPro" id="IPR001849">
    <property type="entry name" value="PH_domain"/>
</dbReference>
<name>A0A0M0K460_9EUKA</name>